<dbReference type="GO" id="GO:0051321">
    <property type="term" value="P:meiotic cell cycle"/>
    <property type="evidence" value="ECO:0007669"/>
    <property type="project" value="TreeGrafter"/>
</dbReference>
<dbReference type="Pfam" id="PF00069">
    <property type="entry name" value="Pkinase"/>
    <property type="match status" value="1"/>
</dbReference>
<evidence type="ECO:0000256" key="4">
    <source>
        <dbReference type="ARBA" id="ARBA00022723"/>
    </source>
</evidence>
<keyword evidence="17" id="KW-1185">Reference proteome</keyword>
<feature type="compositionally biased region" description="Basic and acidic residues" evidence="14">
    <location>
        <begin position="591"/>
        <end position="600"/>
    </location>
</feature>
<dbReference type="InterPro" id="IPR000719">
    <property type="entry name" value="Prot_kinase_dom"/>
</dbReference>
<dbReference type="PANTHER" id="PTHR11042">
    <property type="entry name" value="EUKARYOTIC TRANSLATION INITIATION FACTOR 2-ALPHA KINASE EIF2-ALPHA KINASE -RELATED"/>
    <property type="match status" value="1"/>
</dbReference>
<dbReference type="Gene3D" id="3.30.200.20">
    <property type="entry name" value="Phosphorylase Kinase, domain 1"/>
    <property type="match status" value="1"/>
</dbReference>
<keyword evidence="9" id="KW-0131">Cell cycle</keyword>
<evidence type="ECO:0000256" key="9">
    <source>
        <dbReference type="ARBA" id="ARBA00023306"/>
    </source>
</evidence>
<reference evidence="16 17" key="1">
    <citation type="journal article" date="2013" name="Genome Biol.">
        <title>Genome of Acanthamoeba castellanii highlights extensive lateral gene transfer and early evolution of tyrosine kinase signaling.</title>
        <authorList>
            <person name="Clarke M."/>
            <person name="Lohan A.J."/>
            <person name="Liu B."/>
            <person name="Lagkouvardos I."/>
            <person name="Roy S."/>
            <person name="Zafar N."/>
            <person name="Bertelli C."/>
            <person name="Schilde C."/>
            <person name="Kianianmomeni A."/>
            <person name="Burglin T.R."/>
            <person name="Frech C."/>
            <person name="Turcotte B."/>
            <person name="Kopec K.O."/>
            <person name="Synnott J.M."/>
            <person name="Choo C."/>
            <person name="Paponov I."/>
            <person name="Finkler A."/>
            <person name="Soon Heng Tan C."/>
            <person name="Hutchins A.P."/>
            <person name="Weinmeier T."/>
            <person name="Rattei T."/>
            <person name="Chu J.S."/>
            <person name="Gimenez G."/>
            <person name="Irimia M."/>
            <person name="Rigden D.J."/>
            <person name="Fitzpatrick D.A."/>
            <person name="Lorenzo-Morales J."/>
            <person name="Bateman A."/>
            <person name="Chiu C.H."/>
            <person name="Tang P."/>
            <person name="Hegemann P."/>
            <person name="Fromm H."/>
            <person name="Raoult D."/>
            <person name="Greub G."/>
            <person name="Miranda-Saavedra D."/>
            <person name="Chen N."/>
            <person name="Nash P."/>
            <person name="Ginger M.L."/>
            <person name="Horn M."/>
            <person name="Schaap P."/>
            <person name="Caler L."/>
            <person name="Loftus B."/>
        </authorList>
    </citation>
    <scope>NUCLEOTIDE SEQUENCE [LARGE SCALE GENOMIC DNA]</scope>
    <source>
        <strain evidence="16 17">Neff</strain>
    </source>
</reference>
<feature type="region of interest" description="Disordered" evidence="14">
    <location>
        <begin position="655"/>
        <end position="713"/>
    </location>
</feature>
<evidence type="ECO:0000256" key="13">
    <source>
        <dbReference type="PROSITE-ProRule" id="PRU10141"/>
    </source>
</evidence>
<dbReference type="SMART" id="SM00220">
    <property type="entry name" value="S_TKc"/>
    <property type="match status" value="1"/>
</dbReference>
<dbReference type="KEGG" id="acan:ACA1_217150"/>
<name>L8GR83_ACACF</name>
<dbReference type="STRING" id="1257118.L8GR83"/>
<dbReference type="Gene3D" id="1.10.510.10">
    <property type="entry name" value="Transferase(Phosphotransferase) domain 1"/>
    <property type="match status" value="1"/>
</dbReference>
<feature type="compositionally biased region" description="Acidic residues" evidence="14">
    <location>
        <begin position="683"/>
        <end position="696"/>
    </location>
</feature>
<dbReference type="GO" id="GO:0046872">
    <property type="term" value="F:metal ion binding"/>
    <property type="evidence" value="ECO:0007669"/>
    <property type="project" value="UniProtKB-KW"/>
</dbReference>
<dbReference type="InterPro" id="IPR008271">
    <property type="entry name" value="Ser/Thr_kinase_AS"/>
</dbReference>
<keyword evidence="7 13" id="KW-0067">ATP-binding</keyword>
<protein>
    <recommendedName>
        <fullName evidence="1">non-specific serine/threonine protein kinase</fullName>
        <ecNumber evidence="1">2.7.11.1</ecNumber>
    </recommendedName>
</protein>
<evidence type="ECO:0000256" key="1">
    <source>
        <dbReference type="ARBA" id="ARBA00012513"/>
    </source>
</evidence>
<keyword evidence="6 16" id="KW-0418">Kinase</keyword>
<gene>
    <name evidence="16" type="ORF">ACA1_217150</name>
</gene>
<dbReference type="PROSITE" id="PS00108">
    <property type="entry name" value="PROTEIN_KINASE_ST"/>
    <property type="match status" value="1"/>
</dbReference>
<keyword evidence="2" id="KW-0723">Serine/threonine-protein kinase</keyword>
<evidence type="ECO:0000256" key="8">
    <source>
        <dbReference type="ARBA" id="ARBA00022842"/>
    </source>
</evidence>
<dbReference type="GO" id="GO:0005634">
    <property type="term" value="C:nucleus"/>
    <property type="evidence" value="ECO:0007669"/>
    <property type="project" value="TreeGrafter"/>
</dbReference>
<keyword evidence="8" id="KW-0460">Magnesium</keyword>
<feature type="region of interest" description="Disordered" evidence="14">
    <location>
        <begin position="471"/>
        <end position="612"/>
    </location>
</feature>
<evidence type="ECO:0000256" key="6">
    <source>
        <dbReference type="ARBA" id="ARBA00022777"/>
    </source>
</evidence>
<dbReference type="SUPFAM" id="SSF56112">
    <property type="entry name" value="Protein kinase-like (PK-like)"/>
    <property type="match status" value="1"/>
</dbReference>
<evidence type="ECO:0000313" key="17">
    <source>
        <dbReference type="Proteomes" id="UP000011083"/>
    </source>
</evidence>
<feature type="compositionally biased region" description="Acidic residues" evidence="14">
    <location>
        <begin position="29"/>
        <end position="50"/>
    </location>
</feature>
<dbReference type="EC" id="2.7.11.1" evidence="1"/>
<keyword evidence="4" id="KW-0479">Metal-binding</keyword>
<dbReference type="AlphaFoldDB" id="L8GR83"/>
<feature type="compositionally biased region" description="Low complexity" evidence="14">
    <location>
        <begin position="487"/>
        <end position="496"/>
    </location>
</feature>
<dbReference type="GO" id="GO:0005524">
    <property type="term" value="F:ATP binding"/>
    <property type="evidence" value="ECO:0007669"/>
    <property type="project" value="UniProtKB-UniRule"/>
</dbReference>
<dbReference type="GO" id="GO:0005737">
    <property type="term" value="C:cytoplasm"/>
    <property type="evidence" value="ECO:0007669"/>
    <property type="project" value="TreeGrafter"/>
</dbReference>
<feature type="compositionally biased region" description="Basic and acidic residues" evidence="14">
    <location>
        <begin position="520"/>
        <end position="540"/>
    </location>
</feature>
<dbReference type="VEuPathDB" id="AmoebaDB:ACA1_217150"/>
<dbReference type="EMBL" id="KB008036">
    <property type="protein sequence ID" value="ELR15153.1"/>
    <property type="molecule type" value="Genomic_DNA"/>
</dbReference>
<dbReference type="GO" id="GO:0004674">
    <property type="term" value="F:protein serine/threonine kinase activity"/>
    <property type="evidence" value="ECO:0007669"/>
    <property type="project" value="UniProtKB-KW"/>
</dbReference>
<feature type="compositionally biased region" description="Basic residues" evidence="14">
    <location>
        <begin position="669"/>
        <end position="679"/>
    </location>
</feature>
<evidence type="ECO:0000256" key="14">
    <source>
        <dbReference type="SAM" id="MobiDB-lite"/>
    </source>
</evidence>
<dbReference type="OrthoDB" id="15247at2759"/>
<feature type="domain" description="Protein kinase" evidence="15">
    <location>
        <begin position="173"/>
        <end position="444"/>
    </location>
</feature>
<feature type="compositionally biased region" description="Polar residues" evidence="14">
    <location>
        <begin position="63"/>
        <end position="78"/>
    </location>
</feature>
<comment type="catalytic activity">
    <reaction evidence="12">
        <text>L-seryl-[protein] + ATP = O-phospho-L-seryl-[protein] + ADP + H(+)</text>
        <dbReference type="Rhea" id="RHEA:17989"/>
        <dbReference type="Rhea" id="RHEA-COMP:9863"/>
        <dbReference type="Rhea" id="RHEA-COMP:11604"/>
        <dbReference type="ChEBI" id="CHEBI:15378"/>
        <dbReference type="ChEBI" id="CHEBI:29999"/>
        <dbReference type="ChEBI" id="CHEBI:30616"/>
        <dbReference type="ChEBI" id="CHEBI:83421"/>
        <dbReference type="ChEBI" id="CHEBI:456216"/>
        <dbReference type="EC" id="2.7.11.1"/>
    </reaction>
</comment>
<evidence type="ECO:0000256" key="3">
    <source>
        <dbReference type="ARBA" id="ARBA00022679"/>
    </source>
</evidence>
<dbReference type="GO" id="GO:0110031">
    <property type="term" value="P:negative regulation of G2/MI transition of meiotic cell cycle"/>
    <property type="evidence" value="ECO:0007669"/>
    <property type="project" value="TreeGrafter"/>
</dbReference>
<evidence type="ECO:0000256" key="12">
    <source>
        <dbReference type="ARBA" id="ARBA00048679"/>
    </source>
</evidence>
<dbReference type="InterPro" id="IPR017441">
    <property type="entry name" value="Protein_kinase_ATP_BS"/>
</dbReference>
<dbReference type="PANTHER" id="PTHR11042:SF183">
    <property type="entry name" value="MEMBRANE-ASSOCIATED TYROSINE- AND THREONINE-SPECIFIC CDC2-INHIBITORY KINASE"/>
    <property type="match status" value="1"/>
</dbReference>
<keyword evidence="3" id="KW-0808">Transferase</keyword>
<dbReference type="PROSITE" id="PS00107">
    <property type="entry name" value="PROTEIN_KINASE_ATP"/>
    <property type="match status" value="1"/>
</dbReference>
<dbReference type="RefSeq" id="XP_004337166.1">
    <property type="nucleotide sequence ID" value="XM_004337118.1"/>
</dbReference>
<dbReference type="InterPro" id="IPR011009">
    <property type="entry name" value="Kinase-like_dom_sf"/>
</dbReference>
<accession>L8GR83</accession>
<evidence type="ECO:0000259" key="15">
    <source>
        <dbReference type="PROSITE" id="PS50011"/>
    </source>
</evidence>
<evidence type="ECO:0000256" key="11">
    <source>
        <dbReference type="ARBA" id="ARBA00047899"/>
    </source>
</evidence>
<comment type="similarity">
    <text evidence="10">Belongs to the protein kinase superfamily. Ser/Thr protein kinase family. GCN2 subfamily.</text>
</comment>
<dbReference type="PROSITE" id="PS50011">
    <property type="entry name" value="PROTEIN_KINASE_DOM"/>
    <property type="match status" value="1"/>
</dbReference>
<dbReference type="GeneID" id="14915821"/>
<evidence type="ECO:0000313" key="16">
    <source>
        <dbReference type="EMBL" id="ELR15153.1"/>
    </source>
</evidence>
<evidence type="ECO:0000256" key="10">
    <source>
        <dbReference type="ARBA" id="ARBA00037982"/>
    </source>
</evidence>
<organism evidence="16 17">
    <name type="scientific">Acanthamoeba castellanii (strain ATCC 30010 / Neff)</name>
    <dbReference type="NCBI Taxonomy" id="1257118"/>
    <lineage>
        <taxon>Eukaryota</taxon>
        <taxon>Amoebozoa</taxon>
        <taxon>Discosea</taxon>
        <taxon>Longamoebia</taxon>
        <taxon>Centramoebida</taxon>
        <taxon>Acanthamoebidae</taxon>
        <taxon>Acanthamoeba</taxon>
    </lineage>
</organism>
<evidence type="ECO:0000256" key="2">
    <source>
        <dbReference type="ARBA" id="ARBA00022527"/>
    </source>
</evidence>
<proteinExistence type="inferred from homology"/>
<feature type="region of interest" description="Disordered" evidence="14">
    <location>
        <begin position="1"/>
        <end position="98"/>
    </location>
</feature>
<keyword evidence="5 13" id="KW-0547">Nucleotide-binding</keyword>
<dbReference type="Proteomes" id="UP000011083">
    <property type="component" value="Unassembled WGS sequence"/>
</dbReference>
<feature type="compositionally biased region" description="Polar residues" evidence="14">
    <location>
        <begin position="477"/>
        <end position="486"/>
    </location>
</feature>
<dbReference type="InterPro" id="IPR050339">
    <property type="entry name" value="CC_SR_Kinase"/>
</dbReference>
<evidence type="ECO:0000256" key="5">
    <source>
        <dbReference type="ARBA" id="ARBA00022741"/>
    </source>
</evidence>
<dbReference type="OMA" id="ANTIYPD"/>
<evidence type="ECO:0000256" key="7">
    <source>
        <dbReference type="ARBA" id="ARBA00022840"/>
    </source>
</evidence>
<sequence>MDPPSSWKGEEEDDGNKSSENDRSISFIIDDDDDDEEDIDRYNVEMDEEVTSPGLPRPDESAFASTQPSRWNQVQSAGPNKELGKRKMPMPPSPSPAPVYKAQARVLSYTPAPPFLSSTASTAAAAAAMGSFSVHQPHHYAAHPHHSAPSFNPELFRQCATPDPGSSKYEYEYEEEACIGSGSFGEVFRVRGRRDQQLYAIKKSKPFTGKADKKSKMKEASTMNKLKHPHCVKFVDAWEERASLYIQTELCELGSLKDFMYKHGPLSEDQIWSFLTDMLLGVRHIHDQNLLHLDIKPSNMLLVCLECRRQFIGDGSVDHSHAQGPDSVLVKVGDFGQAIAKGEWQGEDGDGCYMAPELLQWNRNESTKTIGSAADIFSLGATVFELAANVQMPKGGRLSAKLREGKIPRLTRSAELCKVIHAMMRPEPFERPSAESLLATEPRIKSILQRRLDTNWSSTRMLHEALNLAPPFDNHRLSASNGNSGAEQQQQQQQQQDHNRNHRRHEEHDHDAGIAQGDGEQPKEDKMSAEYEPVHADHQSELPTADDDDFLLQEGHPPGQRADEDSFVAFISPLPKDPLTKTFTPRGYKMSRTDSFEEFRPPPATELRRATTSSVTFSSPLATAGVLQSPFTCPTSKPFVRPATARKAPLPLFNGFASLTASPNSLAKGRSKSSRSRRRSVADDEEEVEEKEEEGPNDSLRFSEQQDDTNGRC</sequence>
<comment type="catalytic activity">
    <reaction evidence="11">
        <text>L-threonyl-[protein] + ATP = O-phospho-L-threonyl-[protein] + ADP + H(+)</text>
        <dbReference type="Rhea" id="RHEA:46608"/>
        <dbReference type="Rhea" id="RHEA-COMP:11060"/>
        <dbReference type="Rhea" id="RHEA-COMP:11605"/>
        <dbReference type="ChEBI" id="CHEBI:15378"/>
        <dbReference type="ChEBI" id="CHEBI:30013"/>
        <dbReference type="ChEBI" id="CHEBI:30616"/>
        <dbReference type="ChEBI" id="CHEBI:61977"/>
        <dbReference type="ChEBI" id="CHEBI:456216"/>
        <dbReference type="EC" id="2.7.11.1"/>
    </reaction>
</comment>
<feature type="binding site" evidence="13">
    <location>
        <position position="203"/>
    </location>
    <ligand>
        <name>ATP</name>
        <dbReference type="ChEBI" id="CHEBI:30616"/>
    </ligand>
</feature>